<organism evidence="1 2">
    <name type="scientific">Candidatus Regiella insecticola LSR1</name>
    <dbReference type="NCBI Taxonomy" id="663321"/>
    <lineage>
        <taxon>Bacteria</taxon>
        <taxon>Pseudomonadati</taxon>
        <taxon>Pseudomonadota</taxon>
        <taxon>Gammaproteobacteria</taxon>
        <taxon>Enterobacterales</taxon>
        <taxon>Enterobacteriaceae</taxon>
        <taxon>aphid secondary symbionts</taxon>
        <taxon>Candidatus Regiella</taxon>
    </lineage>
</organism>
<evidence type="ECO:0000313" key="1">
    <source>
        <dbReference type="EMBL" id="EFL91399.1"/>
    </source>
</evidence>
<sequence>MHQHANQITAAVRQINALHTDLQAMERQEPGQMKLAELTEAHLKMLSDITALQKNIMSSQAQIETTLWQKKGRRGEALTVVGLAEKVPAHFMWIGQAPSCLFLVQRLM</sequence>
<gene>
    <name evidence="1" type="ORF">REG_1697</name>
</gene>
<dbReference type="Proteomes" id="UP000005726">
    <property type="component" value="Unassembled WGS sequence"/>
</dbReference>
<protein>
    <submittedName>
        <fullName evidence="1">Uncharacterized protein</fullName>
    </submittedName>
</protein>
<proteinExistence type="predicted"/>
<name>E0WUC0_9ENTR</name>
<evidence type="ECO:0000313" key="2">
    <source>
        <dbReference type="Proteomes" id="UP000005726"/>
    </source>
</evidence>
<dbReference type="RefSeq" id="WP_006705309.1">
    <property type="nucleotide sequence ID" value="NZ_CAWLGB010000059.1"/>
</dbReference>
<dbReference type="HOGENOM" id="CLU_2192246_0_0_6"/>
<dbReference type="AlphaFoldDB" id="E0WUC0"/>
<dbReference type="EMBL" id="GL379647">
    <property type="protein sequence ID" value="EFL91399.1"/>
    <property type="molecule type" value="Genomic_DNA"/>
</dbReference>
<reference evidence="1" key="1">
    <citation type="journal article" date="2009" name="Environ. Microbiol.">
        <title>Dynamics of genome evolution in facultative symbionts of aphids.</title>
        <authorList>
            <person name="Degnan P.H."/>
            <person name="Leonardo T.E."/>
            <person name="Cass B.N."/>
            <person name="Hurwitz B."/>
            <person name="Stern D."/>
            <person name="Gibbs R.A."/>
            <person name="Richards S."/>
            <person name="Moran N.A."/>
        </authorList>
    </citation>
    <scope>NUCLEOTIDE SEQUENCE [LARGE SCALE GENOMIC DNA]</scope>
    <source>
        <strain evidence="1">LSR1</strain>
    </source>
</reference>
<accession>E0WUC0</accession>
<keyword evidence="2" id="KW-1185">Reference proteome</keyword>